<feature type="domain" description="HAUS augmin-like complex subunit 6 N-terminal" evidence="5">
    <location>
        <begin position="1"/>
        <end position="245"/>
    </location>
</feature>
<dbReference type="Gramene" id="OMO73573">
    <property type="protein sequence ID" value="OMO73573"/>
    <property type="gene ID" value="CCACVL1_17220"/>
</dbReference>
<dbReference type="GO" id="GO:0005737">
    <property type="term" value="C:cytoplasm"/>
    <property type="evidence" value="ECO:0007669"/>
    <property type="project" value="UniProtKB-SubCell"/>
</dbReference>
<gene>
    <name evidence="6" type="ORF">CCACVL1_17220</name>
</gene>
<dbReference type="Gene3D" id="1.25.10.10">
    <property type="entry name" value="Leucine-rich Repeat Variant"/>
    <property type="match status" value="1"/>
</dbReference>
<dbReference type="InterPro" id="IPR028163">
    <property type="entry name" value="HAUS_6_N"/>
</dbReference>
<feature type="region of interest" description="Disordered" evidence="4">
    <location>
        <begin position="359"/>
        <end position="383"/>
    </location>
</feature>
<feature type="compositionally biased region" description="Polar residues" evidence="4">
    <location>
        <begin position="440"/>
        <end position="456"/>
    </location>
</feature>
<feature type="compositionally biased region" description="Polar residues" evidence="4">
    <location>
        <begin position="523"/>
        <end position="548"/>
    </location>
</feature>
<dbReference type="AlphaFoldDB" id="A0A1R3HT81"/>
<feature type="compositionally biased region" description="Basic and acidic residues" evidence="4">
    <location>
        <begin position="565"/>
        <end position="576"/>
    </location>
</feature>
<feature type="compositionally biased region" description="Low complexity" evidence="4">
    <location>
        <begin position="734"/>
        <end position="747"/>
    </location>
</feature>
<comment type="caution">
    <text evidence="6">The sequence shown here is derived from an EMBL/GenBank/DDBJ whole genome shotgun (WGS) entry which is preliminary data.</text>
</comment>
<evidence type="ECO:0000313" key="7">
    <source>
        <dbReference type="Proteomes" id="UP000188268"/>
    </source>
</evidence>
<keyword evidence="3" id="KW-0963">Cytoplasm</keyword>
<evidence type="ECO:0000256" key="2">
    <source>
        <dbReference type="ARBA" id="ARBA00009745"/>
    </source>
</evidence>
<dbReference type="InterPro" id="IPR011989">
    <property type="entry name" value="ARM-like"/>
</dbReference>
<comment type="subcellular location">
    <subcellularLocation>
        <location evidence="1">Cytoplasm</location>
    </subcellularLocation>
</comment>
<name>A0A1R3HT81_COCAP</name>
<dbReference type="GO" id="GO:0019888">
    <property type="term" value="F:protein phosphatase regulator activity"/>
    <property type="evidence" value="ECO:0007669"/>
    <property type="project" value="InterPro"/>
</dbReference>
<sequence length="1233" mass="138109">MYTNCLLLGLDPSIIGLGASNGTPRVGLFRHSNPKLGEQLLYFILSSLRGPAQSARDFDRVWPIFDSAQSRDFRKVVQGIISELEAQGALPRSNSRVSSLATCCGPRFVELLWQLSLHALREVHRRTFAADVASNPLPAPLTDVAFSHAATLLPVTKARIALERRRFLKNAETAVQRQAMWSNLAHEMTAEFRGLCAEEAYLQQELEKLHDLRNKVKLEGELWDDLVSTSSQNSHLVSKATRLWESILARKSQHEVLASGPIEDLIAHREHRYRISGSSLLAAMDQSSQVPYSDVLSAQSGDLDDNEGNDGYHARVNDETLSRVDDRSGRVQQTVDVAEIIRRWTHALQRIHKQSLQLAKANDGEGPDILRSGHDGGTSGHAESLATTLAEHQQHLASFQVLINQLKEVAPSIQKSISDCTEKVNSISSNLPSMAKHRGQATSPMPAQSSGRTLESSSDDVGDITSKMSTVQLDKVSASPALKLPQLFSLTPNSSGKGGNMHKRHTLVPQTNQMETLSERSSVDQPLSNNRLDNTPQDSDSSYVQNLKRSVRQAALSTPSCNSDSSRDSQSDESSEHFFVPVSTTNFPRGGPENKVGSLRSKRLFSTQTDNSLLDSNTSDGHIESNYDDLPNMLNNLDSLNDFDQVNGFLSAAGSSFAASDGQRSFFDMEEVQDQVFSPPLLMDTSLLTDSYEDLLVHEKRFSIQVKMIKQILNRLPRKPSKSSENREGGGGTSTSSSNASTNSRNSDPAGNRYANSSGASFSGFNSTPSLGLNQGNKFAQVVNAKLNGNMVASSFEALPSFRDVPNSEKQNLFIRKLNLCCIVFDFTDPTKNLKEKDLKRQTLLELVDYISSSTGKFSEIVMQEIVKMVSANLFRALTSPPRENKVLEAFDLEDDEPSMDPAWPHLQVVYEFLLRFVASPETDAKIAKRYIDHSFVLRLLDLFDSEDPREREYLKTVLHRIYGKFMVHRPYIRKAINNIFYRFIFETEKHNGIAELLEILGSIINGFALPLKEEHKLFLVRALIPLHKPKCIPMYHQQLSYCITQFVEKDCKLADTVIRGLLKYWPITNSSKEVMFLGELEEVLEATQPAEFQRCMVPLFRQIGRCLSSSHFQVAERALFLWNNDHIENLIKQNRKVILPIIFPSLERNARNHWNQAVQSLTLNVRKIFSDSDPELFEECLQKFQEDEARENEVKSKREATWKRLEEIAAMKAASNEPVLVSPKITTRKSSG</sequence>
<feature type="region of interest" description="Disordered" evidence="4">
    <location>
        <begin position="434"/>
        <end position="463"/>
    </location>
</feature>
<reference evidence="6 7" key="1">
    <citation type="submission" date="2013-09" db="EMBL/GenBank/DDBJ databases">
        <title>Corchorus capsularis genome sequencing.</title>
        <authorList>
            <person name="Alam M."/>
            <person name="Haque M.S."/>
            <person name="Islam M.S."/>
            <person name="Emdad E.M."/>
            <person name="Islam M.M."/>
            <person name="Ahmed B."/>
            <person name="Halim A."/>
            <person name="Hossen Q.M.M."/>
            <person name="Hossain M.Z."/>
            <person name="Ahmed R."/>
            <person name="Khan M.M."/>
            <person name="Islam R."/>
            <person name="Rashid M.M."/>
            <person name="Khan S.A."/>
            <person name="Rahman M.S."/>
            <person name="Alam M."/>
        </authorList>
    </citation>
    <scope>NUCLEOTIDE SEQUENCE [LARGE SCALE GENOMIC DNA]</scope>
    <source>
        <strain evidence="7">cv. CVL-1</strain>
        <tissue evidence="6">Whole seedling</tissue>
    </source>
</reference>
<dbReference type="GO" id="GO:0000159">
    <property type="term" value="C:protein phosphatase type 2A complex"/>
    <property type="evidence" value="ECO:0007669"/>
    <property type="project" value="InterPro"/>
</dbReference>
<evidence type="ECO:0000259" key="5">
    <source>
        <dbReference type="Pfam" id="PF14661"/>
    </source>
</evidence>
<dbReference type="PANTHER" id="PTHR10257">
    <property type="entry name" value="SERINE/THREONINE PROTEIN PHOSPHATASE 2A PP2A REGULATORY SUBUNIT B"/>
    <property type="match status" value="1"/>
</dbReference>
<organism evidence="6 7">
    <name type="scientific">Corchorus capsularis</name>
    <name type="common">Jute</name>
    <dbReference type="NCBI Taxonomy" id="210143"/>
    <lineage>
        <taxon>Eukaryota</taxon>
        <taxon>Viridiplantae</taxon>
        <taxon>Streptophyta</taxon>
        <taxon>Embryophyta</taxon>
        <taxon>Tracheophyta</taxon>
        <taxon>Spermatophyta</taxon>
        <taxon>Magnoliopsida</taxon>
        <taxon>eudicotyledons</taxon>
        <taxon>Gunneridae</taxon>
        <taxon>Pentapetalae</taxon>
        <taxon>rosids</taxon>
        <taxon>malvids</taxon>
        <taxon>Malvales</taxon>
        <taxon>Malvaceae</taxon>
        <taxon>Grewioideae</taxon>
        <taxon>Apeibeae</taxon>
        <taxon>Corchorus</taxon>
    </lineage>
</organism>
<dbReference type="Proteomes" id="UP000188268">
    <property type="component" value="Unassembled WGS sequence"/>
</dbReference>
<dbReference type="OrthoDB" id="5575722at2759"/>
<evidence type="ECO:0000256" key="3">
    <source>
        <dbReference type="ARBA" id="ARBA00022490"/>
    </source>
</evidence>
<proteinExistence type="inferred from homology"/>
<dbReference type="Pfam" id="PF14661">
    <property type="entry name" value="HAUS6_N"/>
    <property type="match status" value="1"/>
</dbReference>
<dbReference type="InterPro" id="IPR016024">
    <property type="entry name" value="ARM-type_fold"/>
</dbReference>
<feature type="region of interest" description="Disordered" evidence="4">
    <location>
        <begin position="715"/>
        <end position="755"/>
    </location>
</feature>
<dbReference type="GO" id="GO:0007165">
    <property type="term" value="P:signal transduction"/>
    <property type="evidence" value="ECO:0007669"/>
    <property type="project" value="InterPro"/>
</dbReference>
<evidence type="ECO:0000256" key="1">
    <source>
        <dbReference type="ARBA" id="ARBA00004496"/>
    </source>
</evidence>
<dbReference type="STRING" id="210143.A0A1R3HT81"/>
<accession>A0A1R3HT81</accession>
<dbReference type="InterPro" id="IPR002554">
    <property type="entry name" value="PP2A_B56"/>
</dbReference>
<dbReference type="FunFam" id="1.25.10.10:FF:000041">
    <property type="entry name" value="Serine/threonine protein phosphatase 2A regulatory subunit"/>
    <property type="match status" value="1"/>
</dbReference>
<dbReference type="OMA" id="HTESKYD"/>
<evidence type="ECO:0000256" key="4">
    <source>
        <dbReference type="SAM" id="MobiDB-lite"/>
    </source>
</evidence>
<comment type="similarity">
    <text evidence="2">Belongs to the phosphatase 2A regulatory subunit B56 family.</text>
</comment>
<keyword evidence="7" id="KW-1185">Reference proteome</keyword>
<dbReference type="PANTHER" id="PTHR10257:SF60">
    <property type="entry name" value="SERINE_THREONINE PROTEIN PHOSPHATASE 2A 55 KDA REGULATORY SUBUNIT B' DELTA ISOFORM"/>
    <property type="match status" value="1"/>
</dbReference>
<dbReference type="Pfam" id="PF01603">
    <property type="entry name" value="B56"/>
    <property type="match status" value="1"/>
</dbReference>
<protein>
    <submittedName>
        <fullName evidence="6">Protein phosphatase 2A, regulatory B subunit, B56</fullName>
    </submittedName>
</protein>
<feature type="region of interest" description="Disordered" evidence="4">
    <location>
        <begin position="515"/>
        <end position="600"/>
    </location>
</feature>
<evidence type="ECO:0000313" key="6">
    <source>
        <dbReference type="EMBL" id="OMO73573.1"/>
    </source>
</evidence>
<dbReference type="EMBL" id="AWWV01011194">
    <property type="protein sequence ID" value="OMO73573.1"/>
    <property type="molecule type" value="Genomic_DNA"/>
</dbReference>
<dbReference type="SUPFAM" id="SSF48371">
    <property type="entry name" value="ARM repeat"/>
    <property type="match status" value="1"/>
</dbReference>